<dbReference type="PANTHER" id="PTHR32015:SF1">
    <property type="entry name" value="LIPASE"/>
    <property type="match status" value="1"/>
</dbReference>
<dbReference type="PANTHER" id="PTHR32015">
    <property type="entry name" value="FASTING INDUCED LIPASE"/>
    <property type="match status" value="1"/>
</dbReference>
<name>A0A344U110_9ACTN</name>
<gene>
    <name evidence="2" type="ORF">C0216_14925</name>
</gene>
<keyword evidence="3" id="KW-1185">Reference proteome</keyword>
<dbReference type="AlphaFoldDB" id="A0A344U110"/>
<dbReference type="Proteomes" id="UP000252004">
    <property type="component" value="Chromosome"/>
</dbReference>
<proteinExistence type="predicted"/>
<dbReference type="SUPFAM" id="SSF53474">
    <property type="entry name" value="alpha/beta-Hydrolases"/>
    <property type="match status" value="1"/>
</dbReference>
<evidence type="ECO:0000313" key="3">
    <source>
        <dbReference type="Proteomes" id="UP000252004"/>
    </source>
</evidence>
<dbReference type="Gene3D" id="3.40.50.1820">
    <property type="entry name" value="alpha/beta hydrolase"/>
    <property type="match status" value="1"/>
</dbReference>
<dbReference type="GO" id="GO:0016042">
    <property type="term" value="P:lipid catabolic process"/>
    <property type="evidence" value="ECO:0007669"/>
    <property type="project" value="InterPro"/>
</dbReference>
<organism evidence="2 3">
    <name type="scientific">Streptomyces globosus</name>
    <dbReference type="NCBI Taxonomy" id="68209"/>
    <lineage>
        <taxon>Bacteria</taxon>
        <taxon>Bacillati</taxon>
        <taxon>Actinomycetota</taxon>
        <taxon>Actinomycetes</taxon>
        <taxon>Kitasatosporales</taxon>
        <taxon>Streptomycetaceae</taxon>
        <taxon>Streptomyces</taxon>
    </lineage>
</organism>
<protein>
    <submittedName>
        <fullName evidence="2">Lipase</fullName>
    </submittedName>
</protein>
<reference evidence="2 3" key="1">
    <citation type="submission" date="2018-01" db="EMBL/GenBank/DDBJ databases">
        <title>Draft genome Sequence of streptomyces globosus LZH-48.</title>
        <authorList>
            <person name="Ran K."/>
            <person name="Li Z."/>
            <person name="Wei S."/>
            <person name="Dong R."/>
        </authorList>
    </citation>
    <scope>NUCLEOTIDE SEQUENCE [LARGE SCALE GENOMIC DNA]</scope>
    <source>
        <strain evidence="2 3">LZH-48</strain>
    </source>
</reference>
<dbReference type="InterPro" id="IPR029058">
    <property type="entry name" value="AB_hydrolase_fold"/>
</dbReference>
<dbReference type="Pfam" id="PF01674">
    <property type="entry name" value="Lipase_2"/>
    <property type="match status" value="1"/>
</dbReference>
<sequence length="254" mass="26481">MPPRGEPVGRAGGRTARSGQRAERSRYNRPVNSRCRRAAPALALGLAALLFPQQASASPTAAPDPVVFVHGWNSSGSTWDTMAGRFRAAGWPDDRLHQWTYPSGQSNATTAAALAAEVDRVLAATGAARVDLVAHSMGSLSSRYYLRNLGGTAKVDAWVSLAGPNHGTDAARLCGGPACTEMRPGSAFLQALNTGDETPGATRYATWASPCDVFVRPASTVALAGAENRTTACLGHTDLHRDAAVHADVAAHIG</sequence>
<dbReference type="GO" id="GO:0016298">
    <property type="term" value="F:lipase activity"/>
    <property type="evidence" value="ECO:0007669"/>
    <property type="project" value="TreeGrafter"/>
</dbReference>
<dbReference type="InterPro" id="IPR002918">
    <property type="entry name" value="Lipase_EstA/Esterase_EstB"/>
</dbReference>
<dbReference type="EMBL" id="CP030862">
    <property type="protein sequence ID" value="AXE24581.1"/>
    <property type="molecule type" value="Genomic_DNA"/>
</dbReference>
<evidence type="ECO:0000313" key="2">
    <source>
        <dbReference type="EMBL" id="AXE24581.1"/>
    </source>
</evidence>
<feature type="region of interest" description="Disordered" evidence="1">
    <location>
        <begin position="1"/>
        <end position="32"/>
    </location>
</feature>
<accession>A0A344U110</accession>
<evidence type="ECO:0000256" key="1">
    <source>
        <dbReference type="SAM" id="MobiDB-lite"/>
    </source>
</evidence>
<dbReference type="KEGG" id="sgz:C0216_14925"/>
<dbReference type="OrthoDB" id="8871309at2"/>